<evidence type="ECO:0000313" key="4">
    <source>
        <dbReference type="Proteomes" id="UP000292884"/>
    </source>
</evidence>
<comment type="caution">
    <text evidence="3">The sequence shown here is derived from an EMBL/GenBank/DDBJ whole genome shotgun (WGS) entry which is preliminary data.</text>
</comment>
<evidence type="ECO:0000259" key="2">
    <source>
        <dbReference type="Pfam" id="PF06580"/>
    </source>
</evidence>
<feature type="domain" description="Signal transduction histidine kinase internal region" evidence="2">
    <location>
        <begin position="160"/>
        <end position="237"/>
    </location>
</feature>
<proteinExistence type="predicted"/>
<dbReference type="GO" id="GO:0016020">
    <property type="term" value="C:membrane"/>
    <property type="evidence" value="ECO:0007669"/>
    <property type="project" value="InterPro"/>
</dbReference>
<dbReference type="GO" id="GO:0000155">
    <property type="term" value="F:phosphorelay sensor kinase activity"/>
    <property type="evidence" value="ECO:0007669"/>
    <property type="project" value="InterPro"/>
</dbReference>
<dbReference type="OrthoDB" id="9792992at2"/>
<name>A0A4R0MRL5_9SPHI</name>
<dbReference type="InterPro" id="IPR036890">
    <property type="entry name" value="HATPase_C_sf"/>
</dbReference>
<protein>
    <recommendedName>
        <fullName evidence="2">Signal transduction histidine kinase internal region domain-containing protein</fullName>
    </recommendedName>
</protein>
<evidence type="ECO:0000256" key="1">
    <source>
        <dbReference type="SAM" id="Phobius"/>
    </source>
</evidence>
<dbReference type="EMBL" id="SJSK01000004">
    <property type="protein sequence ID" value="TCC89363.1"/>
    <property type="molecule type" value="Genomic_DNA"/>
</dbReference>
<feature type="transmembrane region" description="Helical" evidence="1">
    <location>
        <begin position="48"/>
        <end position="67"/>
    </location>
</feature>
<dbReference type="Pfam" id="PF06580">
    <property type="entry name" value="His_kinase"/>
    <property type="match status" value="1"/>
</dbReference>
<gene>
    <name evidence="3" type="ORF">EZ428_16845</name>
</gene>
<keyword evidence="1" id="KW-1133">Transmembrane helix</keyword>
<sequence>MVKLKSWRFFNITIPLLFWVIVFSLPYFLGADHFPKEFREQHLRSMLVSNLLLILIFYVHSYLIYPLREKKNGILIYISLLLVCMAIYLYTKDFFRPDFPKKTIFIDKGPRQFEPPLLNIMSIFPFLFVIVASFCHQLYLDKVKREKLIKERENIYLKTELAFLSSQISPHFMFNILNTMVAMARKKSEELESSLINLSQLMRYMLYDTNGKPIHLIDEIEYLKSYVNLQMIRFKDDVNVNMQLTGNFKNLLIEPMLLIPFIENAFKHGIGNIQNPNIDISIQVEDKEPSLKLMVINNVTLMETKPEKSSGIGLNNVKRRLELLYPGKHLFHTQQKDNTFIAILQITL</sequence>
<dbReference type="PANTHER" id="PTHR34220:SF7">
    <property type="entry name" value="SENSOR HISTIDINE KINASE YPDA"/>
    <property type="match status" value="1"/>
</dbReference>
<evidence type="ECO:0000313" key="3">
    <source>
        <dbReference type="EMBL" id="TCC89363.1"/>
    </source>
</evidence>
<dbReference type="SUPFAM" id="SSF55874">
    <property type="entry name" value="ATPase domain of HSP90 chaperone/DNA topoisomerase II/histidine kinase"/>
    <property type="match status" value="1"/>
</dbReference>
<dbReference type="Gene3D" id="3.30.565.10">
    <property type="entry name" value="Histidine kinase-like ATPase, C-terminal domain"/>
    <property type="match status" value="1"/>
</dbReference>
<organism evidence="3 4">
    <name type="scientific">Pedobacter frigiditerrae</name>
    <dbReference type="NCBI Taxonomy" id="2530452"/>
    <lineage>
        <taxon>Bacteria</taxon>
        <taxon>Pseudomonadati</taxon>
        <taxon>Bacteroidota</taxon>
        <taxon>Sphingobacteriia</taxon>
        <taxon>Sphingobacteriales</taxon>
        <taxon>Sphingobacteriaceae</taxon>
        <taxon>Pedobacter</taxon>
    </lineage>
</organism>
<dbReference type="InterPro" id="IPR050640">
    <property type="entry name" value="Bact_2-comp_sensor_kinase"/>
</dbReference>
<dbReference type="InterPro" id="IPR010559">
    <property type="entry name" value="Sig_transdc_His_kin_internal"/>
</dbReference>
<keyword evidence="4" id="KW-1185">Reference proteome</keyword>
<dbReference type="AlphaFoldDB" id="A0A4R0MRL5"/>
<keyword evidence="1" id="KW-0472">Membrane</keyword>
<keyword evidence="1" id="KW-0812">Transmembrane</keyword>
<feature type="transmembrane region" description="Helical" evidence="1">
    <location>
        <begin position="74"/>
        <end position="91"/>
    </location>
</feature>
<dbReference type="PANTHER" id="PTHR34220">
    <property type="entry name" value="SENSOR HISTIDINE KINASE YPDA"/>
    <property type="match status" value="1"/>
</dbReference>
<feature type="transmembrane region" description="Helical" evidence="1">
    <location>
        <begin position="117"/>
        <end position="140"/>
    </location>
</feature>
<accession>A0A4R0MRL5</accession>
<feature type="transmembrane region" description="Helical" evidence="1">
    <location>
        <begin position="9"/>
        <end position="28"/>
    </location>
</feature>
<dbReference type="Proteomes" id="UP000292884">
    <property type="component" value="Unassembled WGS sequence"/>
</dbReference>
<reference evidence="3 4" key="1">
    <citation type="submission" date="2019-02" db="EMBL/GenBank/DDBJ databases">
        <title>Pedobacter sp. RP-1-13 sp. nov., isolated from Arctic soil.</title>
        <authorList>
            <person name="Dahal R.H."/>
        </authorList>
    </citation>
    <scope>NUCLEOTIDE SEQUENCE [LARGE SCALE GENOMIC DNA]</scope>
    <source>
        <strain evidence="3 4">RP-1-13</strain>
    </source>
</reference>
<dbReference type="RefSeq" id="WP_131554350.1">
    <property type="nucleotide sequence ID" value="NZ_SJSK01000004.1"/>
</dbReference>